<dbReference type="EMBL" id="ABYW01000005">
    <property type="protein sequence ID" value="EEE41657.1"/>
    <property type="molecule type" value="Genomic_DNA"/>
</dbReference>
<sequence>MVKMTKRICTVDTVYSLFLYFLIKGVSDDDLFIFSSGVPEDVRKNINHVYFPASRFKFNADDNLIKFAVMNLGVCFRQLYGILKLRLLMLFVGDDVEIYGHGHTQFSYMFYEYENAYLIEDGLANYRKLESNFISNRLLNFLGLYIKGSKSG</sequence>
<reference evidence="1 2" key="1">
    <citation type="submission" date="2008-10" db="EMBL/GenBank/DDBJ databases">
        <authorList>
            <person name="Fulton L."/>
            <person name="Clifton S."/>
            <person name="Fulton B."/>
            <person name="Xu J."/>
            <person name="Minx P."/>
            <person name="Pepin K.H."/>
            <person name="Johnson M."/>
            <person name="Bhonagiri V."/>
            <person name="Nash W.E."/>
            <person name="Mardis E.R."/>
            <person name="Wilson R.K."/>
        </authorList>
    </citation>
    <scope>NUCLEOTIDE SEQUENCE [LARGE SCALE GENOMIC DNA]</scope>
    <source>
        <strain evidence="1 2">DSM 2375</strain>
    </source>
</reference>
<proteinExistence type="predicted"/>
<comment type="caution">
    <text evidence="1">The sequence shown here is derived from an EMBL/GenBank/DDBJ whole genome shotgun (WGS) entry which is preliminary data.</text>
</comment>
<organism evidence="1 2">
    <name type="scientific">Methanobrevibacter smithii DSM 2375</name>
    <dbReference type="NCBI Taxonomy" id="483214"/>
    <lineage>
        <taxon>Archaea</taxon>
        <taxon>Methanobacteriati</taxon>
        <taxon>Methanobacteriota</taxon>
        <taxon>Methanomada group</taxon>
        <taxon>Methanobacteria</taxon>
        <taxon>Methanobacteriales</taxon>
        <taxon>Methanobacteriaceae</taxon>
        <taxon>Methanobrevibacter</taxon>
    </lineage>
</organism>
<gene>
    <name evidence="1" type="ORF">METSMIALI_00543</name>
</gene>
<protein>
    <submittedName>
        <fullName evidence="1">Uncharacterized protein</fullName>
    </submittedName>
</protein>
<reference evidence="1 2" key="2">
    <citation type="submission" date="2008-11" db="EMBL/GenBank/DDBJ databases">
        <title>Draft genome sequence of Methanobrevibacter smithii (DSM 2375).</title>
        <authorList>
            <person name="Sudarsanam P."/>
            <person name="Ley R."/>
            <person name="Guruge J."/>
            <person name="Turnbaugh P.J."/>
            <person name="Mahowald M."/>
            <person name="Liep D."/>
            <person name="Gordon J."/>
        </authorList>
    </citation>
    <scope>NUCLEOTIDE SEQUENCE [LARGE SCALE GENOMIC DNA]</scope>
    <source>
        <strain evidence="1 2">DSM 2375</strain>
    </source>
</reference>
<evidence type="ECO:0000313" key="2">
    <source>
        <dbReference type="Proteomes" id="UP000003489"/>
    </source>
</evidence>
<name>B9ADW7_METSM</name>
<dbReference type="Proteomes" id="UP000003489">
    <property type="component" value="Unassembled WGS sequence"/>
</dbReference>
<evidence type="ECO:0000313" key="1">
    <source>
        <dbReference type="EMBL" id="EEE41657.1"/>
    </source>
</evidence>
<dbReference type="PATRIC" id="fig|483214.13.peg.522"/>
<dbReference type="AlphaFoldDB" id="B9ADW7"/>
<accession>B9ADW7</accession>
<dbReference type="HOGENOM" id="CLU_1718242_0_0_2"/>